<feature type="domain" description="CNNM transmembrane" evidence="5">
    <location>
        <begin position="51"/>
        <end position="238"/>
    </location>
</feature>
<dbReference type="GO" id="GO:0010960">
    <property type="term" value="P:magnesium ion homeostasis"/>
    <property type="evidence" value="ECO:0007669"/>
    <property type="project" value="InterPro"/>
</dbReference>
<dbReference type="Proteomes" id="UP000184330">
    <property type="component" value="Unassembled WGS sequence"/>
</dbReference>
<dbReference type="Gene3D" id="3.10.580.10">
    <property type="entry name" value="CBS-domain"/>
    <property type="match status" value="1"/>
</dbReference>
<evidence type="ECO:0000256" key="3">
    <source>
        <dbReference type="SAM" id="MobiDB-lite"/>
    </source>
</evidence>
<dbReference type="OrthoDB" id="5353557at2759"/>
<keyword evidence="2 4" id="KW-0812">Transmembrane</keyword>
<dbReference type="PROSITE" id="PS51846">
    <property type="entry name" value="CNNM"/>
    <property type="match status" value="1"/>
</dbReference>
<feature type="compositionally biased region" description="Polar residues" evidence="3">
    <location>
        <begin position="687"/>
        <end position="702"/>
    </location>
</feature>
<evidence type="ECO:0000256" key="4">
    <source>
        <dbReference type="SAM" id="Phobius"/>
    </source>
</evidence>
<dbReference type="PANTHER" id="PTHR12064">
    <property type="entry name" value="METAL TRANSPORTER CNNM"/>
    <property type="match status" value="1"/>
</dbReference>
<dbReference type="Pfam" id="PF01595">
    <property type="entry name" value="CNNM"/>
    <property type="match status" value="1"/>
</dbReference>
<dbReference type="EMBL" id="FJOG01000012">
    <property type="protein sequence ID" value="CZR58439.1"/>
    <property type="molecule type" value="Genomic_DNA"/>
</dbReference>
<gene>
    <name evidence="6" type="ORF">PAC_08331</name>
</gene>
<dbReference type="SUPFAM" id="SSF54631">
    <property type="entry name" value="CBS-domain pair"/>
    <property type="match status" value="1"/>
</dbReference>
<dbReference type="InterPro" id="IPR002550">
    <property type="entry name" value="CNNM"/>
</dbReference>
<feature type="transmembrane region" description="Helical" evidence="4">
    <location>
        <begin position="173"/>
        <end position="197"/>
    </location>
</feature>
<evidence type="ECO:0000256" key="2">
    <source>
        <dbReference type="PROSITE-ProRule" id="PRU01193"/>
    </source>
</evidence>
<sequence>MISHGHYPGGPPPYVDGSRYYLSRRDNISHESPITAWIRSHNKNYTYTVYDGPAGIAMGILAVNNLLFSALLAGLILGLCSLNMTLLELRAATATPKERKQAAAIARLKKHQTWMLCSLIIVSVAFGESFPFLIQSIYPYDALWVAIIISTLCIAIFGEILPQYIVPRRALAWGYYCRPIIWGCMGITAIISFPIAWCLDRVGGHRDAQELFTNEELGGLIQHHEKCEKNGGDLGQDTSRIMLGALKLDCQKIGGEITAVPEPENRDQDLEKADLVVVQGMIVKWSAVKVIRIDEHVDEAFIKKVRGWSYSRIPVIGNLGKGREGEVVGEWTHGTQIHGFLHTKNLLGVNIKFPENPESPLLVKDLPLYPLPIVREDMSVYEVLNMFQSGMSRMAVVIPNDQLTCSKGAVWTTTEKTNEQTFLKLEKAQHRQWSMDYLAAARAAADKDADEKHQNPGIRSPKPIGIVTFEDIIDAILQKTSRDETDFYDRKTLTPPTKTRKAGDFPVDMAALATVHSKSDCKIHHASIVSMGPYELARNTLRRRKVTNDRTVCAINTSKTVAKPRQSAPGAMDGADENGFEAGADDIVVKKTRGGCQKRSSYTQNSRGGFRADSSSDSAGNGNVLTAEDIAKSVNSSSPKSYESKTTRSLPPCKAESRTLSDELKQTFRHVSAAPKLPTVRRVTPFSRDTGSGSGRESNTSPVKDAMNLIMPEPSATVTRGSRVDYGRFFNPNASGFHVTESMEEFFERTGNQHVAEKSADTLSFHSSFDEQEKDDDEDISCLYDAFPVPLKRATPELSHHTRNSLTPIEEAPDKKYDGFPVELLDEDNKENRTAKHISSTLPRTMGATDFDLFQSTRKKSPHERENSFSSSDDRSLLPSQRKGLDQNEESIAGIRSTSLWF</sequence>
<evidence type="ECO:0000259" key="5">
    <source>
        <dbReference type="PROSITE" id="PS51846"/>
    </source>
</evidence>
<dbReference type="InterPro" id="IPR046342">
    <property type="entry name" value="CBS_dom_sf"/>
</dbReference>
<name>A0A1L7X092_9HELO</name>
<dbReference type="PANTHER" id="PTHR12064:SF97">
    <property type="entry name" value="METAL TRANSPORTER CNNM-5"/>
    <property type="match status" value="1"/>
</dbReference>
<dbReference type="GO" id="GO:0030026">
    <property type="term" value="P:intracellular manganese ion homeostasis"/>
    <property type="evidence" value="ECO:0007669"/>
    <property type="project" value="TreeGrafter"/>
</dbReference>
<feature type="compositionally biased region" description="Basic and acidic residues" evidence="3">
    <location>
        <begin position="863"/>
        <end position="876"/>
    </location>
</feature>
<feature type="compositionally biased region" description="Polar residues" evidence="3">
    <location>
        <begin position="598"/>
        <end position="624"/>
    </location>
</feature>
<feature type="transmembrane region" description="Helical" evidence="4">
    <location>
        <begin position="114"/>
        <end position="137"/>
    </location>
</feature>
<dbReference type="GO" id="GO:0016020">
    <property type="term" value="C:membrane"/>
    <property type="evidence" value="ECO:0007669"/>
    <property type="project" value="UniProtKB-UniRule"/>
</dbReference>
<evidence type="ECO:0000313" key="7">
    <source>
        <dbReference type="Proteomes" id="UP000184330"/>
    </source>
</evidence>
<dbReference type="InterPro" id="IPR045095">
    <property type="entry name" value="ACDP"/>
</dbReference>
<reference evidence="6 7" key="1">
    <citation type="submission" date="2016-03" db="EMBL/GenBank/DDBJ databases">
        <authorList>
            <person name="Ploux O."/>
        </authorList>
    </citation>
    <scope>NUCLEOTIDE SEQUENCE [LARGE SCALE GENOMIC DNA]</scope>
    <source>
        <strain evidence="6 7">UAMH 11012</strain>
    </source>
</reference>
<feature type="transmembrane region" description="Helical" evidence="4">
    <location>
        <begin position="143"/>
        <end position="161"/>
    </location>
</feature>
<dbReference type="GO" id="GO:0005737">
    <property type="term" value="C:cytoplasm"/>
    <property type="evidence" value="ECO:0007669"/>
    <property type="project" value="TreeGrafter"/>
</dbReference>
<dbReference type="Pfam" id="PF00571">
    <property type="entry name" value="CBS"/>
    <property type="match status" value="1"/>
</dbReference>
<keyword evidence="1" id="KW-0677">Repeat</keyword>
<organism evidence="6 7">
    <name type="scientific">Phialocephala subalpina</name>
    <dbReference type="NCBI Taxonomy" id="576137"/>
    <lineage>
        <taxon>Eukaryota</taxon>
        <taxon>Fungi</taxon>
        <taxon>Dikarya</taxon>
        <taxon>Ascomycota</taxon>
        <taxon>Pezizomycotina</taxon>
        <taxon>Leotiomycetes</taxon>
        <taxon>Helotiales</taxon>
        <taxon>Mollisiaceae</taxon>
        <taxon>Phialocephala</taxon>
        <taxon>Phialocephala fortinii species complex</taxon>
    </lineage>
</organism>
<accession>A0A1L7X092</accession>
<evidence type="ECO:0000256" key="1">
    <source>
        <dbReference type="ARBA" id="ARBA00022737"/>
    </source>
</evidence>
<feature type="region of interest" description="Disordered" evidence="3">
    <location>
        <begin position="683"/>
        <end position="703"/>
    </location>
</feature>
<keyword evidence="7" id="KW-1185">Reference proteome</keyword>
<feature type="region of interest" description="Disordered" evidence="3">
    <location>
        <begin position="593"/>
        <end position="655"/>
    </location>
</feature>
<feature type="region of interest" description="Disordered" evidence="3">
    <location>
        <begin position="857"/>
        <end position="891"/>
    </location>
</feature>
<proteinExistence type="predicted"/>
<keyword evidence="2 4" id="KW-1133">Transmembrane helix</keyword>
<dbReference type="AlphaFoldDB" id="A0A1L7X092"/>
<dbReference type="InterPro" id="IPR000644">
    <property type="entry name" value="CBS_dom"/>
</dbReference>
<feature type="transmembrane region" description="Helical" evidence="4">
    <location>
        <begin position="56"/>
        <end position="80"/>
    </location>
</feature>
<protein>
    <recommendedName>
        <fullName evidence="5">CNNM transmembrane domain-containing protein</fullName>
    </recommendedName>
</protein>
<evidence type="ECO:0000313" key="6">
    <source>
        <dbReference type="EMBL" id="CZR58439.1"/>
    </source>
</evidence>
<keyword evidence="2 4" id="KW-0472">Membrane</keyword>
<dbReference type="STRING" id="576137.A0A1L7X092"/>